<evidence type="ECO:0000313" key="2">
    <source>
        <dbReference type="EMBL" id="EOO02124.1"/>
    </source>
</evidence>
<keyword evidence="3" id="KW-1185">Reference proteome</keyword>
<dbReference type="eggNOG" id="ENOG502SBM6">
    <property type="taxonomic scope" value="Eukaryota"/>
</dbReference>
<organism evidence="2 3">
    <name type="scientific">Phaeoacremonium minimum (strain UCR-PA7)</name>
    <name type="common">Esca disease fungus</name>
    <name type="synonym">Togninia minima</name>
    <dbReference type="NCBI Taxonomy" id="1286976"/>
    <lineage>
        <taxon>Eukaryota</taxon>
        <taxon>Fungi</taxon>
        <taxon>Dikarya</taxon>
        <taxon>Ascomycota</taxon>
        <taxon>Pezizomycotina</taxon>
        <taxon>Sordariomycetes</taxon>
        <taxon>Sordariomycetidae</taxon>
        <taxon>Togniniales</taxon>
        <taxon>Togniniaceae</taxon>
        <taxon>Phaeoacremonium</taxon>
    </lineage>
</organism>
<feature type="region of interest" description="Disordered" evidence="1">
    <location>
        <begin position="184"/>
        <end position="268"/>
    </location>
</feature>
<dbReference type="EMBL" id="KB932933">
    <property type="protein sequence ID" value="EOO02124.1"/>
    <property type="molecule type" value="Genomic_DNA"/>
</dbReference>
<feature type="region of interest" description="Disordered" evidence="1">
    <location>
        <begin position="1"/>
        <end position="142"/>
    </location>
</feature>
<accession>R8BS18</accession>
<dbReference type="KEGG" id="tmn:UCRPA7_2439"/>
<feature type="compositionally biased region" description="Low complexity" evidence="1">
    <location>
        <begin position="62"/>
        <end position="83"/>
    </location>
</feature>
<evidence type="ECO:0000256" key="1">
    <source>
        <dbReference type="SAM" id="MobiDB-lite"/>
    </source>
</evidence>
<evidence type="ECO:0000313" key="3">
    <source>
        <dbReference type="Proteomes" id="UP000014074"/>
    </source>
</evidence>
<dbReference type="PANTHER" id="PTHR22705:SF0">
    <property type="entry name" value="ZZ-TYPE ZINC FINGER-CONTAINING PROTEIN 3"/>
    <property type="match status" value="1"/>
</dbReference>
<protein>
    <submittedName>
        <fullName evidence="2">Uncharacterized protein</fullName>
    </submittedName>
</protein>
<dbReference type="RefSeq" id="XP_007913216.1">
    <property type="nucleotide sequence ID" value="XM_007915025.1"/>
</dbReference>
<name>R8BS18_PHAM7</name>
<feature type="compositionally biased region" description="Acidic residues" evidence="1">
    <location>
        <begin position="211"/>
        <end position="227"/>
    </location>
</feature>
<dbReference type="OrthoDB" id="20473at2759"/>
<dbReference type="AlphaFoldDB" id="R8BS18"/>
<gene>
    <name evidence="2" type="ORF">UCRPA7_2439</name>
</gene>
<feature type="compositionally biased region" description="Basic and acidic residues" evidence="1">
    <location>
        <begin position="337"/>
        <end position="350"/>
    </location>
</feature>
<feature type="region of interest" description="Disordered" evidence="1">
    <location>
        <begin position="330"/>
        <end position="350"/>
    </location>
</feature>
<reference evidence="3" key="1">
    <citation type="journal article" date="2013" name="Genome Announc.">
        <title>Draft genome sequence of the ascomycete Phaeoacremonium aleophilum strain UCR-PA7, a causal agent of the esca disease complex in grapevines.</title>
        <authorList>
            <person name="Blanco-Ulate B."/>
            <person name="Rolshausen P."/>
            <person name="Cantu D."/>
        </authorList>
    </citation>
    <scope>NUCLEOTIDE SEQUENCE [LARGE SCALE GENOMIC DNA]</scope>
    <source>
        <strain evidence="3">UCR-PA7</strain>
    </source>
</reference>
<dbReference type="InterPro" id="IPR037830">
    <property type="entry name" value="ZZZ3"/>
</dbReference>
<proteinExistence type="predicted"/>
<dbReference type="PANTHER" id="PTHR22705">
    <property type="entry name" value="ZINC FINGER, ZZ DOMAIN CONTAINING 3"/>
    <property type="match status" value="1"/>
</dbReference>
<dbReference type="GeneID" id="19322688"/>
<sequence>MPGLTVNPETAPPRIGASGSVPDGRTAPSQPQPQPPAQPVSTTFVPPPIPPSSYPPRPPPIQTQTQTNTQATPQTQTSRASSPVRPPVSPITPTLAPRQLPASKASTGAGKSTAAPSFAQGRPAFTHSQPDQVAVPAPPPVPLDFESNPDVLALKSAIGILQLQRQKATADIQALSRAKEGALAEPGAFLRDLNSGRVGTEGDRLFVSAQDDADDDDSSDSDSDLNDGDAVGADDREGPALKPSPMKLGGGKGKASEKPPWASLPKPQNVVRCPPINWSQYAVVGESLDKLHNEQLARPTQGSPAVIGAQGTYQFKGEPRAGDGQKLVGIAAPYTPGRDKLDKKAKGAKR</sequence>
<dbReference type="HOGENOM" id="CLU_040837_0_0_1"/>
<dbReference type="Proteomes" id="UP000014074">
    <property type="component" value="Unassembled WGS sequence"/>
</dbReference>
<feature type="compositionally biased region" description="Pro residues" evidence="1">
    <location>
        <begin position="45"/>
        <end position="61"/>
    </location>
</feature>